<organism evidence="2 3">
    <name type="scientific">Tuber borchii</name>
    <name type="common">White truffle</name>
    <dbReference type="NCBI Taxonomy" id="42251"/>
    <lineage>
        <taxon>Eukaryota</taxon>
        <taxon>Fungi</taxon>
        <taxon>Dikarya</taxon>
        <taxon>Ascomycota</taxon>
        <taxon>Pezizomycotina</taxon>
        <taxon>Pezizomycetes</taxon>
        <taxon>Pezizales</taxon>
        <taxon>Tuberaceae</taxon>
        <taxon>Tuber</taxon>
    </lineage>
</organism>
<reference evidence="2 3" key="1">
    <citation type="submission" date="2017-04" db="EMBL/GenBank/DDBJ databases">
        <title>Draft genome sequence of Tuber borchii Vittad., a whitish edible truffle.</title>
        <authorList>
            <consortium name="DOE Joint Genome Institute"/>
            <person name="Murat C."/>
            <person name="Kuo A."/>
            <person name="Barry K.W."/>
            <person name="Clum A."/>
            <person name="Dockter R.B."/>
            <person name="Fauchery L."/>
            <person name="Iotti M."/>
            <person name="Kohler A."/>
            <person name="Labutti K."/>
            <person name="Lindquist E.A."/>
            <person name="Lipzen A."/>
            <person name="Ohm R.A."/>
            <person name="Wang M."/>
            <person name="Grigoriev I.V."/>
            <person name="Zambonelli A."/>
            <person name="Martin F.M."/>
        </authorList>
    </citation>
    <scope>NUCLEOTIDE SEQUENCE [LARGE SCALE GENOMIC DNA]</scope>
    <source>
        <strain evidence="2 3">Tbo3840</strain>
    </source>
</reference>
<evidence type="ECO:0000256" key="1">
    <source>
        <dbReference type="SAM" id="MobiDB-lite"/>
    </source>
</evidence>
<sequence length="63" mass="7224">MARSTRINLERLSKTIPTKQQVPTQSRRNPITYPPNQTLPLSFEPLRRSIYAASKKLCIEAGR</sequence>
<accession>A0A2T7A100</accession>
<evidence type="ECO:0000313" key="2">
    <source>
        <dbReference type="EMBL" id="PUU81403.1"/>
    </source>
</evidence>
<gene>
    <name evidence="2" type="ORF">B9Z19DRAFT_609971</name>
</gene>
<keyword evidence="3" id="KW-1185">Reference proteome</keyword>
<evidence type="ECO:0000313" key="3">
    <source>
        <dbReference type="Proteomes" id="UP000244722"/>
    </source>
</evidence>
<comment type="caution">
    <text evidence="2">The sequence shown here is derived from an EMBL/GenBank/DDBJ whole genome shotgun (WGS) entry which is preliminary data.</text>
</comment>
<dbReference type="EMBL" id="NESQ01000045">
    <property type="protein sequence ID" value="PUU81403.1"/>
    <property type="molecule type" value="Genomic_DNA"/>
</dbReference>
<name>A0A2T7A100_TUBBO</name>
<dbReference type="AlphaFoldDB" id="A0A2T7A100"/>
<dbReference type="Proteomes" id="UP000244722">
    <property type="component" value="Unassembled WGS sequence"/>
</dbReference>
<proteinExistence type="predicted"/>
<protein>
    <submittedName>
        <fullName evidence="2">Uncharacterized protein</fullName>
    </submittedName>
</protein>
<feature type="region of interest" description="Disordered" evidence="1">
    <location>
        <begin position="17"/>
        <end position="39"/>
    </location>
</feature>